<reference evidence="1 2" key="1">
    <citation type="submission" date="2020-12" db="EMBL/GenBank/DDBJ databases">
        <title>HMF7856_wgs.fasta genome submission.</title>
        <authorList>
            <person name="Kang H."/>
            <person name="Kim H."/>
            <person name="Joh K."/>
        </authorList>
    </citation>
    <scope>NUCLEOTIDE SEQUENCE [LARGE SCALE GENOMIC DNA]</scope>
    <source>
        <strain evidence="1 2">HMF7856</strain>
    </source>
</reference>
<dbReference type="RefSeq" id="WP_157523141.1">
    <property type="nucleotide sequence ID" value="NZ_CP066775.1"/>
</dbReference>
<evidence type="ECO:0000313" key="2">
    <source>
        <dbReference type="Proteomes" id="UP000429232"/>
    </source>
</evidence>
<sequence length="161" mass="17381">MKKYTFLLSLVSMLMLGALKVQAQDYPTAAGLKFGGYEIGPSIKWFADEHTALEGIAGFRSGGFAITGLYEVHTRAFNVDKLNFFYGGGAHLGSLRPGSYNGGRNIYDNNRLLIGADGVVGLEYLFPGSPIVMSVDLDPRIEFATGPVFDLAPALGIKYSF</sequence>
<dbReference type="Proteomes" id="UP000429232">
    <property type="component" value="Chromosome"/>
</dbReference>
<evidence type="ECO:0000313" key="1">
    <source>
        <dbReference type="EMBL" id="QQL50091.1"/>
    </source>
</evidence>
<name>A0A6I4HWG2_9SPHI</name>
<dbReference type="EMBL" id="CP066775">
    <property type="protein sequence ID" value="QQL50091.1"/>
    <property type="molecule type" value="Genomic_DNA"/>
</dbReference>
<dbReference type="KEGG" id="mgik:GO620_001160"/>
<gene>
    <name evidence="1" type="ORF">GO620_001160</name>
</gene>
<proteinExistence type="predicted"/>
<keyword evidence="2" id="KW-1185">Reference proteome</keyword>
<evidence type="ECO:0008006" key="3">
    <source>
        <dbReference type="Google" id="ProtNLM"/>
    </source>
</evidence>
<protein>
    <recommendedName>
        <fullName evidence="3">Outer membrane protein with beta-barrel domain</fullName>
    </recommendedName>
</protein>
<organism evidence="1 2">
    <name type="scientific">Mucilaginibacter ginkgonis</name>
    <dbReference type="NCBI Taxonomy" id="2682091"/>
    <lineage>
        <taxon>Bacteria</taxon>
        <taxon>Pseudomonadati</taxon>
        <taxon>Bacteroidota</taxon>
        <taxon>Sphingobacteriia</taxon>
        <taxon>Sphingobacteriales</taxon>
        <taxon>Sphingobacteriaceae</taxon>
        <taxon>Mucilaginibacter</taxon>
    </lineage>
</organism>
<dbReference type="AlphaFoldDB" id="A0A6I4HWG2"/>
<accession>A0A6I4HWG2</accession>